<accession>B0TG74</accession>
<name>B0TG74_HELMI</name>
<organism evidence="2 3">
    <name type="scientific">Heliobacterium modesticaldum (strain ATCC 51547 / Ice1)</name>
    <dbReference type="NCBI Taxonomy" id="498761"/>
    <lineage>
        <taxon>Bacteria</taxon>
        <taxon>Bacillati</taxon>
        <taxon>Bacillota</taxon>
        <taxon>Clostridia</taxon>
        <taxon>Eubacteriales</taxon>
        <taxon>Heliobacteriaceae</taxon>
        <taxon>Heliomicrobium</taxon>
    </lineage>
</organism>
<dbReference type="Pfam" id="PF13643">
    <property type="entry name" value="DUF4145"/>
    <property type="match status" value="1"/>
</dbReference>
<evidence type="ECO:0000259" key="1">
    <source>
        <dbReference type="Pfam" id="PF13643"/>
    </source>
</evidence>
<dbReference type="AlphaFoldDB" id="B0TG74"/>
<keyword evidence="3" id="KW-1185">Reference proteome</keyword>
<dbReference type="HOGENOM" id="CLU_105379_0_0_9"/>
<dbReference type="KEGG" id="hmo:HM1_2013"/>
<protein>
    <recommendedName>
        <fullName evidence="1">DUF4145 domain-containing protein</fullName>
    </recommendedName>
</protein>
<dbReference type="eggNOG" id="ENOG502ZUHQ">
    <property type="taxonomic scope" value="Bacteria"/>
</dbReference>
<dbReference type="EMBL" id="CP000930">
    <property type="protein sequence ID" value="ABZ84570.1"/>
    <property type="molecule type" value="Genomic_DNA"/>
</dbReference>
<evidence type="ECO:0000313" key="3">
    <source>
        <dbReference type="Proteomes" id="UP000008550"/>
    </source>
</evidence>
<dbReference type="InterPro" id="IPR025285">
    <property type="entry name" value="DUF4145"/>
</dbReference>
<proteinExistence type="predicted"/>
<dbReference type="RefSeq" id="WP_012283071.1">
    <property type="nucleotide sequence ID" value="NC_010337.2"/>
</dbReference>
<dbReference type="Proteomes" id="UP000008550">
    <property type="component" value="Chromosome"/>
</dbReference>
<dbReference type="OrthoDB" id="9808624at2"/>
<reference evidence="2 3" key="1">
    <citation type="journal article" date="2008" name="J. Bacteriol.">
        <title>The genome of Heliobacterium modesticaldum, a phototrophic representative of the Firmicutes containing the simplest photosynthetic apparatus.</title>
        <authorList>
            <person name="Sattley W.M."/>
            <person name="Madigan M.T."/>
            <person name="Swingley W.D."/>
            <person name="Cheung P.C."/>
            <person name="Clocksin K.M."/>
            <person name="Conrad A.L."/>
            <person name="Dejesa L.C."/>
            <person name="Honchak B.M."/>
            <person name="Jung D.O."/>
            <person name="Karbach L.E."/>
            <person name="Kurdoglu A."/>
            <person name="Lahiri S."/>
            <person name="Mastrian S.D."/>
            <person name="Page L.E."/>
            <person name="Taylor H.L."/>
            <person name="Wang Z.T."/>
            <person name="Raymond J."/>
            <person name="Chen M."/>
            <person name="Blankenship R.E."/>
            <person name="Touchman J.W."/>
        </authorList>
    </citation>
    <scope>NUCLEOTIDE SEQUENCE [LARGE SCALE GENOMIC DNA]</scope>
    <source>
        <strain evidence="3">ATCC 51547 / Ice1</strain>
    </source>
</reference>
<gene>
    <name evidence="2" type="ORF">HM1_2013</name>
</gene>
<sequence>MNCPNCFVEFYFQEEEKKHVKNLKRDGYGYLLSYGTCPKCGQLIVCLNEGRTNFDESGLTVFPEKTEEDSVIYPKAILKNFPPSVPQDIASEYNEAMLVLNHSPKSSAALSRRLLQKILRVYLKIEKKDLFTEIKDFVNTNPPEYIKNSIDAVRNVGNFAAHPLKEKTTDIIVDVTVDEAKWLLEIIDALIEYSIVRPTKDNERKKKLNDKLSNLAEPTHL</sequence>
<evidence type="ECO:0000313" key="2">
    <source>
        <dbReference type="EMBL" id="ABZ84570.1"/>
    </source>
</evidence>
<dbReference type="STRING" id="498761.HM1_2013"/>
<feature type="domain" description="DUF4145" evidence="1">
    <location>
        <begin position="94"/>
        <end position="187"/>
    </location>
</feature>